<evidence type="ECO:0000313" key="1">
    <source>
        <dbReference type="EMBL" id="KAK1381410.1"/>
    </source>
</evidence>
<comment type="caution">
    <text evidence="1">The sequence shown here is derived from an EMBL/GenBank/DDBJ whole genome shotgun (WGS) entry which is preliminary data.</text>
</comment>
<sequence length="517" mass="56883">MVNVIVVTGALVVVAGIVARGWGVVSSFFSSGSSENKKVMKVPGKNGYIFMESDPKSYSNCLGDDGLFSITETEIEEKRSTKEMIEEAFTVDEASLEEVSGTVAQDFSIYNSFGSSENRKVMKVPGKNGYIFKESDPKSYSNCLGDDGLFSITETEIEEKRSTKEMIEEAFTVDEASLEEVSGTVAQDFSIYNSLGSSENRKVMKVPGKNGYIFKESDPKSYSNCLGDDGLFSITETEIEEKRSTKEMIEEAVTVDEAFLEEVSGTVARDFSIYNSFGSSENWKVMKVPGKNSYIFKESDPKSYSNCLGDDGLFSITETEIEEKRSTKEMIEEAVTVAEAFLEVSGKDARGFSIYNFFGSSENRKLMKAPGKNGYIFKESDPKSYSNCLGDGLCSITKTKMEEKISTKEMIEEAFTVAEAFLEVSCKVARGWGVVSSFFSSGSSELNKKVMEVPGKNGYIFKESDPKSYSNCLGDDGLFSRMRSTTEMIEAAFTVADALSAVSGIVARGFSIYNSFR</sequence>
<dbReference type="AlphaFoldDB" id="A0AAD8I9S5"/>
<dbReference type="Proteomes" id="UP001237642">
    <property type="component" value="Unassembled WGS sequence"/>
</dbReference>
<evidence type="ECO:0000313" key="2">
    <source>
        <dbReference type="Proteomes" id="UP001237642"/>
    </source>
</evidence>
<protein>
    <submittedName>
        <fullName evidence="1">Uncharacterized protein</fullName>
    </submittedName>
</protein>
<gene>
    <name evidence="1" type="ORF">POM88_028154</name>
</gene>
<reference evidence="1" key="2">
    <citation type="submission" date="2023-05" db="EMBL/GenBank/DDBJ databases">
        <authorList>
            <person name="Schelkunov M.I."/>
        </authorList>
    </citation>
    <scope>NUCLEOTIDE SEQUENCE</scope>
    <source>
        <strain evidence="1">Hsosn_3</strain>
        <tissue evidence="1">Leaf</tissue>
    </source>
</reference>
<dbReference type="EMBL" id="JAUIZM010000006">
    <property type="protein sequence ID" value="KAK1381410.1"/>
    <property type="molecule type" value="Genomic_DNA"/>
</dbReference>
<keyword evidence="2" id="KW-1185">Reference proteome</keyword>
<proteinExistence type="predicted"/>
<organism evidence="1 2">
    <name type="scientific">Heracleum sosnowskyi</name>
    <dbReference type="NCBI Taxonomy" id="360622"/>
    <lineage>
        <taxon>Eukaryota</taxon>
        <taxon>Viridiplantae</taxon>
        <taxon>Streptophyta</taxon>
        <taxon>Embryophyta</taxon>
        <taxon>Tracheophyta</taxon>
        <taxon>Spermatophyta</taxon>
        <taxon>Magnoliopsida</taxon>
        <taxon>eudicotyledons</taxon>
        <taxon>Gunneridae</taxon>
        <taxon>Pentapetalae</taxon>
        <taxon>asterids</taxon>
        <taxon>campanulids</taxon>
        <taxon>Apiales</taxon>
        <taxon>Apiaceae</taxon>
        <taxon>Apioideae</taxon>
        <taxon>apioid superclade</taxon>
        <taxon>Tordylieae</taxon>
        <taxon>Tordyliinae</taxon>
        <taxon>Heracleum</taxon>
    </lineage>
</organism>
<name>A0AAD8I9S5_9APIA</name>
<accession>A0AAD8I9S5</accession>
<reference evidence="1" key="1">
    <citation type="submission" date="2023-02" db="EMBL/GenBank/DDBJ databases">
        <title>Genome of toxic invasive species Heracleum sosnowskyi carries increased number of genes despite the absence of recent whole-genome duplications.</title>
        <authorList>
            <person name="Schelkunov M."/>
            <person name="Shtratnikova V."/>
            <person name="Makarenko M."/>
            <person name="Klepikova A."/>
            <person name="Omelchenko D."/>
            <person name="Novikova G."/>
            <person name="Obukhova E."/>
            <person name="Bogdanov V."/>
            <person name="Penin A."/>
            <person name="Logacheva M."/>
        </authorList>
    </citation>
    <scope>NUCLEOTIDE SEQUENCE</scope>
    <source>
        <strain evidence="1">Hsosn_3</strain>
        <tissue evidence="1">Leaf</tissue>
    </source>
</reference>